<evidence type="ECO:0000313" key="2">
    <source>
        <dbReference type="EMBL" id="CEM01879.1"/>
    </source>
</evidence>
<protein>
    <submittedName>
        <fullName evidence="2">Uncharacterized protein</fullName>
    </submittedName>
</protein>
<gene>
    <name evidence="2" type="ORF">Vbra_22533</name>
</gene>
<accession>A0A0G4ETE5</accession>
<evidence type="ECO:0000313" key="3">
    <source>
        <dbReference type="Proteomes" id="UP000041254"/>
    </source>
</evidence>
<proteinExistence type="predicted"/>
<dbReference type="InParanoid" id="A0A0G4ETE5"/>
<name>A0A0G4ETE5_VITBC</name>
<dbReference type="VEuPathDB" id="CryptoDB:Vbra_22533"/>
<dbReference type="AlphaFoldDB" id="A0A0G4ETE5"/>
<sequence>MLSVTCPGASDASVKGAASSSGGLSSLSTKTQTGSNGSDGRDKDDSKNDGIKNVKKNAIAKKSKMSKTTRKTKRTGKMTCFEQSKAADQPYKADLARKVAAFEAAHVRLSEEDFAADLALIETGAGAAEWFD</sequence>
<dbReference type="EMBL" id="CDMY01000312">
    <property type="protein sequence ID" value="CEM01879.1"/>
    <property type="molecule type" value="Genomic_DNA"/>
</dbReference>
<dbReference type="Proteomes" id="UP000041254">
    <property type="component" value="Unassembled WGS sequence"/>
</dbReference>
<organism evidence="2 3">
    <name type="scientific">Vitrella brassicaformis (strain CCMP3155)</name>
    <dbReference type="NCBI Taxonomy" id="1169540"/>
    <lineage>
        <taxon>Eukaryota</taxon>
        <taxon>Sar</taxon>
        <taxon>Alveolata</taxon>
        <taxon>Colpodellida</taxon>
        <taxon>Vitrellaceae</taxon>
        <taxon>Vitrella</taxon>
    </lineage>
</organism>
<feature type="compositionally biased region" description="Basic and acidic residues" evidence="1">
    <location>
        <begin position="39"/>
        <end position="52"/>
    </location>
</feature>
<feature type="compositionally biased region" description="Basic residues" evidence="1">
    <location>
        <begin position="53"/>
        <end position="76"/>
    </location>
</feature>
<feature type="compositionally biased region" description="Low complexity" evidence="1">
    <location>
        <begin position="8"/>
        <end position="28"/>
    </location>
</feature>
<evidence type="ECO:0000256" key="1">
    <source>
        <dbReference type="SAM" id="MobiDB-lite"/>
    </source>
</evidence>
<feature type="region of interest" description="Disordered" evidence="1">
    <location>
        <begin position="1"/>
        <end position="78"/>
    </location>
</feature>
<feature type="compositionally biased region" description="Polar residues" evidence="1">
    <location>
        <begin position="29"/>
        <end position="38"/>
    </location>
</feature>
<keyword evidence="3" id="KW-1185">Reference proteome</keyword>
<reference evidence="2 3" key="1">
    <citation type="submission" date="2014-11" db="EMBL/GenBank/DDBJ databases">
        <authorList>
            <person name="Zhu J."/>
            <person name="Qi W."/>
            <person name="Song R."/>
        </authorList>
    </citation>
    <scope>NUCLEOTIDE SEQUENCE [LARGE SCALE GENOMIC DNA]</scope>
</reference>